<name>A0A1H7I801_OLID1</name>
<proteinExistence type="predicted"/>
<keyword evidence="2" id="KW-1185">Reference proteome</keyword>
<dbReference type="Proteomes" id="UP000199421">
    <property type="component" value="Unassembled WGS sequence"/>
</dbReference>
<dbReference type="STRING" id="407022.SAMN05661044_00615"/>
<evidence type="ECO:0000313" key="1">
    <source>
        <dbReference type="EMBL" id="SEK58649.1"/>
    </source>
</evidence>
<protein>
    <submittedName>
        <fullName evidence="1">Uncharacterized protein</fullName>
    </submittedName>
</protein>
<sequence length="104" mass="12055">MNFRASYTERLLMLLRKERWQQGAEALVIEKDYLWKGDKWAFTFFSDIDQAEQFCQNNQDVAYSLIYLRNACTVLSHAKEDASILIRSGEIIDLAGSIENITTI</sequence>
<evidence type="ECO:0000313" key="2">
    <source>
        <dbReference type="Proteomes" id="UP000199421"/>
    </source>
</evidence>
<reference evidence="2" key="1">
    <citation type="submission" date="2016-10" db="EMBL/GenBank/DDBJ databases">
        <authorList>
            <person name="Varghese N."/>
            <person name="Submissions S."/>
        </authorList>
    </citation>
    <scope>NUCLEOTIDE SEQUENCE [LARGE SCALE GENOMIC DNA]</scope>
    <source>
        <strain evidence="2">DSM 18733</strain>
    </source>
</reference>
<dbReference type="RefSeq" id="WP_093318147.1">
    <property type="nucleotide sequence ID" value="NZ_FOAF01000001.1"/>
</dbReference>
<gene>
    <name evidence="1" type="ORF">SAMN05661044_00615</name>
</gene>
<dbReference type="AlphaFoldDB" id="A0A1H7I801"/>
<dbReference type="EMBL" id="FOAF01000001">
    <property type="protein sequence ID" value="SEK58649.1"/>
    <property type="molecule type" value="Genomic_DNA"/>
</dbReference>
<organism evidence="1 2">
    <name type="scientific">Olivibacter domesticus</name>
    <name type="common">Pseudosphingobacterium domesticum</name>
    <dbReference type="NCBI Taxonomy" id="407022"/>
    <lineage>
        <taxon>Bacteria</taxon>
        <taxon>Pseudomonadati</taxon>
        <taxon>Bacteroidota</taxon>
        <taxon>Sphingobacteriia</taxon>
        <taxon>Sphingobacteriales</taxon>
        <taxon>Sphingobacteriaceae</taxon>
        <taxon>Olivibacter</taxon>
    </lineage>
</organism>
<accession>A0A1H7I801</accession>